<evidence type="ECO:0000313" key="2">
    <source>
        <dbReference type="Proteomes" id="UP001333110"/>
    </source>
</evidence>
<dbReference type="Proteomes" id="UP001333110">
    <property type="component" value="Unassembled WGS sequence"/>
</dbReference>
<keyword evidence="2" id="KW-1185">Reference proteome</keyword>
<gene>
    <name evidence="1" type="ORF">QYF61_014615</name>
</gene>
<dbReference type="PANTHER" id="PTHR33332">
    <property type="entry name" value="REVERSE TRANSCRIPTASE DOMAIN-CONTAINING PROTEIN"/>
    <property type="match status" value="1"/>
</dbReference>
<protein>
    <submittedName>
        <fullName evidence="1">Uncharacterized protein</fullName>
    </submittedName>
</protein>
<dbReference type="EMBL" id="JAUNZN010000001">
    <property type="protein sequence ID" value="KAK4831014.1"/>
    <property type="molecule type" value="Genomic_DNA"/>
</dbReference>
<organism evidence="1 2">
    <name type="scientific">Mycteria americana</name>
    <name type="common">Wood stork</name>
    <dbReference type="NCBI Taxonomy" id="33587"/>
    <lineage>
        <taxon>Eukaryota</taxon>
        <taxon>Metazoa</taxon>
        <taxon>Chordata</taxon>
        <taxon>Craniata</taxon>
        <taxon>Vertebrata</taxon>
        <taxon>Euteleostomi</taxon>
        <taxon>Archelosauria</taxon>
        <taxon>Archosauria</taxon>
        <taxon>Dinosauria</taxon>
        <taxon>Saurischia</taxon>
        <taxon>Theropoda</taxon>
        <taxon>Coelurosauria</taxon>
        <taxon>Aves</taxon>
        <taxon>Neognathae</taxon>
        <taxon>Neoaves</taxon>
        <taxon>Aequornithes</taxon>
        <taxon>Ciconiiformes</taxon>
        <taxon>Ciconiidae</taxon>
        <taxon>Mycteria</taxon>
    </lineage>
</organism>
<sequence>MRQQCALAAKKANGILGCIRQSITSRLREVILPLYSILVRPHLEYLVQFWALQCKRDMDILERVQRKTVKMIKGLDHLSYEERLRELGLFSMEKRRLRGDLVHVYKYLKGGCKEDRARLFSVVPSDRTRGNGHKLKHRRFPLNIREHFLTVRMTEHWHRLPREVVESPSLEILTSCLDMVLGNQLCEALLEQGICFQSEEAWPAGQGRGFFPSALMRPHLQYCIQLGGPQYKTDMDLLERVQRRAMKMTRGLEHLSYEEKLRELGLFSLEKRRRWEDLIEAFNYIKGAYKKGHRITESFRLEKTFKITKSSC</sequence>
<dbReference type="AlphaFoldDB" id="A0AAN7NT60"/>
<name>A0AAN7NT60_MYCAM</name>
<proteinExistence type="predicted"/>
<accession>A0AAN7NT60</accession>
<reference evidence="1 2" key="1">
    <citation type="journal article" date="2023" name="J. Hered.">
        <title>Chromosome-level genome of the wood stork (Mycteria americana) provides insight into avian chromosome evolution.</title>
        <authorList>
            <person name="Flamio R. Jr."/>
            <person name="Ramstad K.M."/>
        </authorList>
    </citation>
    <scope>NUCLEOTIDE SEQUENCE [LARGE SCALE GENOMIC DNA]</scope>
    <source>
        <strain evidence="1">JAX WOST 10</strain>
    </source>
</reference>
<evidence type="ECO:0000313" key="1">
    <source>
        <dbReference type="EMBL" id="KAK4831014.1"/>
    </source>
</evidence>
<comment type="caution">
    <text evidence="1">The sequence shown here is derived from an EMBL/GenBank/DDBJ whole genome shotgun (WGS) entry which is preliminary data.</text>
</comment>